<dbReference type="AlphaFoldDB" id="A0A9J6BQF8"/>
<keyword evidence="4 7" id="KW-0175">Coiled coil</keyword>
<feature type="region of interest" description="Disordered" evidence="8">
    <location>
        <begin position="1"/>
        <end position="23"/>
    </location>
</feature>
<dbReference type="OrthoDB" id="166611at2759"/>
<feature type="coiled-coil region" evidence="7">
    <location>
        <begin position="263"/>
        <end position="290"/>
    </location>
</feature>
<feature type="compositionally biased region" description="Acidic residues" evidence="8">
    <location>
        <begin position="526"/>
        <end position="558"/>
    </location>
</feature>
<keyword evidence="5" id="KW-0969">Cilium</keyword>
<evidence type="ECO:0000256" key="7">
    <source>
        <dbReference type="SAM" id="Coils"/>
    </source>
</evidence>
<proteinExistence type="inferred from homology"/>
<dbReference type="PANTHER" id="PTHR31954">
    <property type="entry name" value="CILIA- AND FLAGELLA-ASSOCIATED PROTEIN 157"/>
    <property type="match status" value="1"/>
</dbReference>
<comment type="caution">
    <text evidence="9">The sequence shown here is derived from an EMBL/GenBank/DDBJ whole genome shotgun (WGS) entry which is preliminary data.</text>
</comment>
<evidence type="ECO:0000256" key="1">
    <source>
        <dbReference type="ARBA" id="ARBA00004138"/>
    </source>
</evidence>
<feature type="coiled-coil region" evidence="7">
    <location>
        <begin position="35"/>
        <end position="108"/>
    </location>
</feature>
<feature type="compositionally biased region" description="Basic residues" evidence="8">
    <location>
        <begin position="1"/>
        <end position="11"/>
    </location>
</feature>
<evidence type="ECO:0000256" key="3">
    <source>
        <dbReference type="ARBA" id="ARBA00014087"/>
    </source>
</evidence>
<feature type="coiled-coil region" evidence="7">
    <location>
        <begin position="315"/>
        <end position="349"/>
    </location>
</feature>
<evidence type="ECO:0000256" key="8">
    <source>
        <dbReference type="SAM" id="MobiDB-lite"/>
    </source>
</evidence>
<evidence type="ECO:0000256" key="6">
    <source>
        <dbReference type="ARBA" id="ARBA00023273"/>
    </source>
</evidence>
<evidence type="ECO:0000313" key="9">
    <source>
        <dbReference type="EMBL" id="KAG5671991.1"/>
    </source>
</evidence>
<reference evidence="9" key="1">
    <citation type="submission" date="2021-03" db="EMBL/GenBank/DDBJ databases">
        <title>Chromosome level genome of the anhydrobiotic midge Polypedilum vanderplanki.</title>
        <authorList>
            <person name="Yoshida Y."/>
            <person name="Kikawada T."/>
            <person name="Gusev O."/>
        </authorList>
    </citation>
    <scope>NUCLEOTIDE SEQUENCE</scope>
    <source>
        <strain evidence="9">NIAS01</strain>
        <tissue evidence="9">Whole body or cell culture</tissue>
    </source>
</reference>
<feature type="region of interest" description="Disordered" evidence="8">
    <location>
        <begin position="475"/>
        <end position="496"/>
    </location>
</feature>
<keyword evidence="10" id="KW-1185">Reference proteome</keyword>
<feature type="region of interest" description="Disordered" evidence="8">
    <location>
        <begin position="512"/>
        <end position="558"/>
    </location>
</feature>
<dbReference type="PANTHER" id="PTHR31954:SF1">
    <property type="entry name" value="CILIA- AND FLAGELLA-ASSOCIATED PROTEIN 157"/>
    <property type="match status" value="1"/>
</dbReference>
<feature type="compositionally biased region" description="Basic and acidic residues" evidence="8">
    <location>
        <begin position="512"/>
        <end position="525"/>
    </location>
</feature>
<protein>
    <recommendedName>
        <fullName evidence="3">Cilia- and flagella-associated protein 157</fullName>
    </recommendedName>
</protein>
<accession>A0A9J6BQF8</accession>
<dbReference type="InterPro" id="IPR038844">
    <property type="entry name" value="CFAP157"/>
</dbReference>
<evidence type="ECO:0000256" key="2">
    <source>
        <dbReference type="ARBA" id="ARBA00010841"/>
    </source>
</evidence>
<sequence length="558" mass="65401">MPPKEKKGKKTKKEEEDQENSDLTAVDKQFYELTIADINKKLTRLRAHNVKIEEKNEELEMRMKQMEEDRQDVTAFLNRTLKEKVSTIQELEDKLTELKKVRHEENENFKKKNLEWENKYKMMHDNLQSEIKLLTGKLNSMEEFRLQRDDLIAKFDAQDFELKDQAKKHKAILYEMERKVILDKERMRKDVENKLLELSNEFTKTSDLRIAASTQRLVRENIALNNDMDRILVMQSRLQRENEEMAKKHKEIIGQYDANVLEKKRLIKTCEQQLEIIKKLTKESEDAKNLNNYLLEIKRSHEVARRMTRDNKGELNDVCQKVQALEQQIHTLEFDRQQLKRDAQFYQAEYSKSLKVIDTIRLTVKSAIRSEKEDKTKHDPAFYEAKRSNLLVDLMNILDTKDYHDGSSSSSSFYSHGDLGLLLKIQNDDSISKMTVSSSIIIHSMKSEAEYDPVVDPASGSLSYFANLDEAASSEGSNDAKFEVTEQPQTATLQRKSTKMLSIDLRQSLDETKDKESIISEKEIDIGEEVEQKDEDESEEEEEFEIEHEEEQEHEDGN</sequence>
<dbReference type="GO" id="GO:0036064">
    <property type="term" value="C:ciliary basal body"/>
    <property type="evidence" value="ECO:0007669"/>
    <property type="project" value="TreeGrafter"/>
</dbReference>
<comment type="similarity">
    <text evidence="2">Belongs to the CFAP157 family.</text>
</comment>
<dbReference type="Proteomes" id="UP001107558">
    <property type="component" value="Chromosome 3"/>
</dbReference>
<evidence type="ECO:0000256" key="5">
    <source>
        <dbReference type="ARBA" id="ARBA00023069"/>
    </source>
</evidence>
<dbReference type="GO" id="GO:0008017">
    <property type="term" value="F:microtubule binding"/>
    <property type="evidence" value="ECO:0007669"/>
    <property type="project" value="TreeGrafter"/>
</dbReference>
<name>A0A9J6BQF8_POLVA</name>
<feature type="compositionally biased region" description="Polar residues" evidence="8">
    <location>
        <begin position="486"/>
        <end position="495"/>
    </location>
</feature>
<evidence type="ECO:0000313" key="10">
    <source>
        <dbReference type="Proteomes" id="UP001107558"/>
    </source>
</evidence>
<comment type="subcellular location">
    <subcellularLocation>
        <location evidence="1">Cell projection</location>
        <location evidence="1">Cilium</location>
    </subcellularLocation>
</comment>
<evidence type="ECO:0000256" key="4">
    <source>
        <dbReference type="ARBA" id="ARBA00023054"/>
    </source>
</evidence>
<organism evidence="9 10">
    <name type="scientific">Polypedilum vanderplanki</name>
    <name type="common">Sleeping chironomid midge</name>
    <dbReference type="NCBI Taxonomy" id="319348"/>
    <lineage>
        <taxon>Eukaryota</taxon>
        <taxon>Metazoa</taxon>
        <taxon>Ecdysozoa</taxon>
        <taxon>Arthropoda</taxon>
        <taxon>Hexapoda</taxon>
        <taxon>Insecta</taxon>
        <taxon>Pterygota</taxon>
        <taxon>Neoptera</taxon>
        <taxon>Endopterygota</taxon>
        <taxon>Diptera</taxon>
        <taxon>Nematocera</taxon>
        <taxon>Chironomoidea</taxon>
        <taxon>Chironomidae</taxon>
        <taxon>Chironominae</taxon>
        <taxon>Polypedilum</taxon>
        <taxon>Polypedilum</taxon>
    </lineage>
</organism>
<keyword evidence="6" id="KW-0966">Cell projection</keyword>
<gene>
    <name evidence="9" type="ORF">PVAND_002155</name>
</gene>
<dbReference type="EMBL" id="JADBJN010000003">
    <property type="protein sequence ID" value="KAG5671991.1"/>
    <property type="molecule type" value="Genomic_DNA"/>
</dbReference>